<evidence type="ECO:0000313" key="7">
    <source>
        <dbReference type="Proteomes" id="UP000241193"/>
    </source>
</evidence>
<dbReference type="Pfam" id="PF00589">
    <property type="entry name" value="Phage_integrase"/>
    <property type="match status" value="1"/>
</dbReference>
<dbReference type="Gene3D" id="1.10.150.130">
    <property type="match status" value="1"/>
</dbReference>
<dbReference type="RefSeq" id="WP_107494078.1">
    <property type="nucleotide sequence ID" value="NZ_PZKC01000010.1"/>
</dbReference>
<dbReference type="InterPro" id="IPR010998">
    <property type="entry name" value="Integrase_recombinase_N"/>
</dbReference>
<dbReference type="PROSITE" id="PS51898">
    <property type="entry name" value="TYR_RECOMBINASE"/>
    <property type="match status" value="1"/>
</dbReference>
<comment type="caution">
    <text evidence="6">The sequence shown here is derived from an EMBL/GenBank/DDBJ whole genome shotgun (WGS) entry which is preliminary data.</text>
</comment>
<reference evidence="6 7" key="1">
    <citation type="submission" date="2018-03" db="EMBL/GenBank/DDBJ databases">
        <authorList>
            <person name="Keele B.F."/>
        </authorList>
    </citation>
    <scope>NUCLEOTIDE SEQUENCE [LARGE SCALE GENOMIC DNA]</scope>
    <source>
        <strain evidence="6 7">D20</strain>
    </source>
</reference>
<gene>
    <name evidence="6" type="ORF">C8261_12630</name>
</gene>
<name>A0A2T4IDI6_9RHOO</name>
<dbReference type="OrthoDB" id="662444at2"/>
<organism evidence="6 7">
    <name type="scientific">Pseudothauera lacus</name>
    <dbReference type="NCBI Taxonomy" id="2136175"/>
    <lineage>
        <taxon>Bacteria</taxon>
        <taxon>Pseudomonadati</taxon>
        <taxon>Pseudomonadota</taxon>
        <taxon>Betaproteobacteria</taxon>
        <taxon>Rhodocyclales</taxon>
        <taxon>Zoogloeaceae</taxon>
        <taxon>Pseudothauera</taxon>
    </lineage>
</organism>
<dbReference type="InterPro" id="IPR050090">
    <property type="entry name" value="Tyrosine_recombinase_XerCD"/>
</dbReference>
<dbReference type="AlphaFoldDB" id="A0A2T4IDI6"/>
<evidence type="ECO:0000259" key="5">
    <source>
        <dbReference type="PROSITE" id="PS51898"/>
    </source>
</evidence>
<dbReference type="PANTHER" id="PTHR30349:SF88">
    <property type="entry name" value="BLL1584 PROTEIN"/>
    <property type="match status" value="1"/>
</dbReference>
<dbReference type="GO" id="GO:0003677">
    <property type="term" value="F:DNA binding"/>
    <property type="evidence" value="ECO:0007669"/>
    <property type="project" value="UniProtKB-KW"/>
</dbReference>
<proteinExistence type="predicted"/>
<evidence type="ECO:0000256" key="4">
    <source>
        <dbReference type="SAM" id="MobiDB-lite"/>
    </source>
</evidence>
<reference evidence="6 7" key="2">
    <citation type="submission" date="2018-04" db="EMBL/GenBank/DDBJ databases">
        <title>Thauera lacus sp. nov., isolated from an saline lake in Inner Mongolia, China.</title>
        <authorList>
            <person name="Liang Q.-Y."/>
        </authorList>
    </citation>
    <scope>NUCLEOTIDE SEQUENCE [LARGE SCALE GENOMIC DNA]</scope>
    <source>
        <strain evidence="6 7">D20</strain>
    </source>
</reference>
<keyword evidence="7" id="KW-1185">Reference proteome</keyword>
<accession>A0A2T4IDI6</accession>
<dbReference type="SUPFAM" id="SSF56349">
    <property type="entry name" value="DNA breaking-rejoining enzymes"/>
    <property type="match status" value="1"/>
</dbReference>
<dbReference type="CDD" id="cd00796">
    <property type="entry name" value="INT_Rci_Hp1_C"/>
    <property type="match status" value="1"/>
</dbReference>
<sequence>MATAISTVGDRKKLKARREPYWNRIEAGCYLGYRKLADGTGTWIARWRAEDGGQKYRALGSLATYDDAAKAARQWFELCHGGSTEVVDVEEACRRYVADRRSAKGDATAKDAEGRFKRLVYGTKFGRIKLPALRTAHITDWRNSQVDREDDEDEDPDAARRAKDSANRNLATLKAALNLAYRMGLAGSTAQWDRVEAFKGASKRRDVSLTMADRKKLIAAATPDLTVFLQVMLLTGCRPGELASCTVGDLDPAGLLTVSGKTGRRTIPVSPKALALLKSASGQRDVDEPLLTRSGVAWTRFEWRDAFQEARKAAGLPETVVMYSLRHVAISEMLVSGMDPMTVSKICGTSIEMISRHYGHLIRERVLAQLAKVQAI</sequence>
<dbReference type="GO" id="GO:0006310">
    <property type="term" value="P:DNA recombination"/>
    <property type="evidence" value="ECO:0007669"/>
    <property type="project" value="UniProtKB-KW"/>
</dbReference>
<protein>
    <submittedName>
        <fullName evidence="6">Integrase</fullName>
    </submittedName>
</protein>
<evidence type="ECO:0000256" key="1">
    <source>
        <dbReference type="ARBA" id="ARBA00022908"/>
    </source>
</evidence>
<keyword evidence="3" id="KW-0233">DNA recombination</keyword>
<dbReference type="InterPro" id="IPR011010">
    <property type="entry name" value="DNA_brk_join_enz"/>
</dbReference>
<dbReference type="PANTHER" id="PTHR30349">
    <property type="entry name" value="PHAGE INTEGRASE-RELATED"/>
    <property type="match status" value="1"/>
</dbReference>
<dbReference type="Proteomes" id="UP000241193">
    <property type="component" value="Unassembled WGS sequence"/>
</dbReference>
<dbReference type="InterPro" id="IPR002104">
    <property type="entry name" value="Integrase_catalytic"/>
</dbReference>
<dbReference type="EMBL" id="PZKC01000010">
    <property type="protein sequence ID" value="PTD95837.1"/>
    <property type="molecule type" value="Genomic_DNA"/>
</dbReference>
<keyword evidence="1" id="KW-0229">DNA integration</keyword>
<dbReference type="GO" id="GO:0015074">
    <property type="term" value="P:DNA integration"/>
    <property type="evidence" value="ECO:0007669"/>
    <property type="project" value="UniProtKB-KW"/>
</dbReference>
<dbReference type="Gene3D" id="1.10.443.10">
    <property type="entry name" value="Intergrase catalytic core"/>
    <property type="match status" value="1"/>
</dbReference>
<evidence type="ECO:0000256" key="3">
    <source>
        <dbReference type="ARBA" id="ARBA00023172"/>
    </source>
</evidence>
<evidence type="ECO:0000313" key="6">
    <source>
        <dbReference type="EMBL" id="PTD95837.1"/>
    </source>
</evidence>
<feature type="domain" description="Tyr recombinase" evidence="5">
    <location>
        <begin position="204"/>
        <end position="372"/>
    </location>
</feature>
<keyword evidence="2" id="KW-0238">DNA-binding</keyword>
<evidence type="ECO:0000256" key="2">
    <source>
        <dbReference type="ARBA" id="ARBA00023125"/>
    </source>
</evidence>
<feature type="region of interest" description="Disordered" evidence="4">
    <location>
        <begin position="144"/>
        <end position="165"/>
    </location>
</feature>
<dbReference type="InterPro" id="IPR013762">
    <property type="entry name" value="Integrase-like_cat_sf"/>
</dbReference>